<dbReference type="OrthoDB" id="5914301at2759"/>
<sequence>MGQQFEIDLKLILLGYDFVFPIQSMIIVFVPGTFSCINARDKYDCMQLLERDEADIVNLDAEDLYLAGRLYALEPFIVEEFNGNKK</sequence>
<evidence type="ECO:0000256" key="1">
    <source>
        <dbReference type="SAM" id="Phobius"/>
    </source>
</evidence>
<keyword evidence="4" id="KW-1185">Reference proteome</keyword>
<feature type="transmembrane region" description="Helical" evidence="1">
    <location>
        <begin position="18"/>
        <end position="37"/>
    </location>
</feature>
<organism evidence="3">
    <name type="scientific">Medioppia subpectinata</name>
    <dbReference type="NCBI Taxonomy" id="1979941"/>
    <lineage>
        <taxon>Eukaryota</taxon>
        <taxon>Metazoa</taxon>
        <taxon>Ecdysozoa</taxon>
        <taxon>Arthropoda</taxon>
        <taxon>Chelicerata</taxon>
        <taxon>Arachnida</taxon>
        <taxon>Acari</taxon>
        <taxon>Acariformes</taxon>
        <taxon>Sarcoptiformes</taxon>
        <taxon>Oribatida</taxon>
        <taxon>Brachypylina</taxon>
        <taxon>Oppioidea</taxon>
        <taxon>Oppiidae</taxon>
        <taxon>Medioppia</taxon>
    </lineage>
</organism>
<dbReference type="AlphaFoldDB" id="A0A7R9KP13"/>
<keyword evidence="1" id="KW-1133">Transmembrane helix</keyword>
<feature type="domain" description="Transferrin-like" evidence="2">
    <location>
        <begin position="9"/>
        <end position="86"/>
    </location>
</feature>
<dbReference type="Gene3D" id="3.40.190.10">
    <property type="entry name" value="Periplasmic binding protein-like II"/>
    <property type="match status" value="1"/>
</dbReference>
<keyword evidence="1" id="KW-0472">Membrane</keyword>
<evidence type="ECO:0000259" key="2">
    <source>
        <dbReference type="PROSITE" id="PS51408"/>
    </source>
</evidence>
<protein>
    <recommendedName>
        <fullName evidence="2">Transferrin-like domain-containing protein</fullName>
    </recommendedName>
</protein>
<dbReference type="InterPro" id="IPR001156">
    <property type="entry name" value="Transferrin-like_dom"/>
</dbReference>
<dbReference type="Pfam" id="PF00405">
    <property type="entry name" value="Transferrin"/>
    <property type="match status" value="1"/>
</dbReference>
<proteinExistence type="predicted"/>
<evidence type="ECO:0000313" key="4">
    <source>
        <dbReference type="Proteomes" id="UP000759131"/>
    </source>
</evidence>
<dbReference type="SUPFAM" id="SSF53850">
    <property type="entry name" value="Periplasmic binding protein-like II"/>
    <property type="match status" value="1"/>
</dbReference>
<gene>
    <name evidence="3" type="ORF">OSB1V03_LOCUS7134</name>
</gene>
<reference evidence="3" key="1">
    <citation type="submission" date="2020-11" db="EMBL/GenBank/DDBJ databases">
        <authorList>
            <person name="Tran Van P."/>
        </authorList>
    </citation>
    <scope>NUCLEOTIDE SEQUENCE</scope>
</reference>
<accession>A0A7R9KP13</accession>
<dbReference type="EMBL" id="OC858648">
    <property type="protein sequence ID" value="CAD7626702.1"/>
    <property type="molecule type" value="Genomic_DNA"/>
</dbReference>
<dbReference type="EMBL" id="CAJPIZ010004073">
    <property type="protein sequence ID" value="CAG2107132.1"/>
    <property type="molecule type" value="Genomic_DNA"/>
</dbReference>
<dbReference type="PROSITE" id="PS51408">
    <property type="entry name" value="TRANSFERRIN_LIKE_4"/>
    <property type="match status" value="1"/>
</dbReference>
<name>A0A7R9KP13_9ACAR</name>
<dbReference type="Proteomes" id="UP000759131">
    <property type="component" value="Unassembled WGS sequence"/>
</dbReference>
<keyword evidence="1" id="KW-0812">Transmembrane</keyword>
<evidence type="ECO:0000313" key="3">
    <source>
        <dbReference type="EMBL" id="CAD7626702.1"/>
    </source>
</evidence>